<evidence type="ECO:0000313" key="2">
    <source>
        <dbReference type="EMBL" id="KAK1002036.1"/>
    </source>
</evidence>
<comment type="caution">
    <text evidence="2">The sequence shown here is derived from an EMBL/GenBank/DDBJ whole genome shotgun (WGS) entry which is preliminary data.</text>
</comment>
<reference evidence="2" key="1">
    <citation type="submission" date="2023-06" db="EMBL/GenBank/DDBJ databases">
        <title>Black Yeasts Isolated from many extreme environments.</title>
        <authorList>
            <person name="Coleine C."/>
            <person name="Stajich J.E."/>
            <person name="Selbmann L."/>
        </authorList>
    </citation>
    <scope>NUCLEOTIDE SEQUENCE</scope>
    <source>
        <strain evidence="2">CCFEE 5200</strain>
    </source>
</reference>
<dbReference type="InterPro" id="IPR045518">
    <property type="entry name" value="2EXR"/>
</dbReference>
<organism evidence="2 3">
    <name type="scientific">Friedmanniomyces endolithicus</name>
    <dbReference type="NCBI Taxonomy" id="329885"/>
    <lineage>
        <taxon>Eukaryota</taxon>
        <taxon>Fungi</taxon>
        <taxon>Dikarya</taxon>
        <taxon>Ascomycota</taxon>
        <taxon>Pezizomycotina</taxon>
        <taxon>Dothideomycetes</taxon>
        <taxon>Dothideomycetidae</taxon>
        <taxon>Mycosphaerellales</taxon>
        <taxon>Teratosphaeriaceae</taxon>
        <taxon>Friedmanniomyces</taxon>
    </lineage>
</organism>
<evidence type="ECO:0000259" key="1">
    <source>
        <dbReference type="Pfam" id="PF20150"/>
    </source>
</evidence>
<protein>
    <recommendedName>
        <fullName evidence="1">2EXR domain-containing protein</fullName>
    </recommendedName>
</protein>
<dbReference type="InterPro" id="IPR038883">
    <property type="entry name" value="AN11006-like"/>
</dbReference>
<dbReference type="AlphaFoldDB" id="A0AAN6QX73"/>
<dbReference type="PANTHER" id="PTHR42085">
    <property type="entry name" value="F-BOX DOMAIN-CONTAINING PROTEIN"/>
    <property type="match status" value="1"/>
</dbReference>
<name>A0AAN6QX73_9PEZI</name>
<dbReference type="EMBL" id="JAUJLE010000032">
    <property type="protein sequence ID" value="KAK1002036.1"/>
    <property type="molecule type" value="Genomic_DNA"/>
</dbReference>
<feature type="domain" description="2EXR" evidence="1">
    <location>
        <begin position="34"/>
        <end position="97"/>
    </location>
</feature>
<sequence>MADHRIAIISDNMTAVNNGKAAIANGLESSRLGRLPAELRNYVYELALRQPEPIEVRWLHDAEPAESLASTSVNGHPAALLSTCKIVRHECSQLLYAINTFVFNSTEPHLPKSRMAGEFLHQIGHANKLALRFIAIHVGQFHSLTTPFLIMALEEILELAGKEPQVTVKAQVTIKTSGHSRQVLVQMPNIAAAFQSLALKKEADLQGVQGGREVLDELREAHQLWVAKALKSTGAVIDQR</sequence>
<gene>
    <name evidence="2" type="ORF">LTR91_005132</name>
</gene>
<dbReference type="Pfam" id="PF20150">
    <property type="entry name" value="2EXR"/>
    <property type="match status" value="1"/>
</dbReference>
<keyword evidence="3" id="KW-1185">Reference proteome</keyword>
<proteinExistence type="predicted"/>
<dbReference type="Proteomes" id="UP001175353">
    <property type="component" value="Unassembled WGS sequence"/>
</dbReference>
<dbReference type="PANTHER" id="PTHR42085:SF1">
    <property type="entry name" value="F-BOX DOMAIN-CONTAINING PROTEIN"/>
    <property type="match status" value="1"/>
</dbReference>
<accession>A0AAN6QX73</accession>
<evidence type="ECO:0000313" key="3">
    <source>
        <dbReference type="Proteomes" id="UP001175353"/>
    </source>
</evidence>